<dbReference type="Proteomes" id="UP001190700">
    <property type="component" value="Unassembled WGS sequence"/>
</dbReference>
<evidence type="ECO:0000256" key="1">
    <source>
        <dbReference type="SAM" id="MobiDB-lite"/>
    </source>
</evidence>
<name>A0AAE0F6N0_9CHLO</name>
<organism evidence="2 3">
    <name type="scientific">Cymbomonas tetramitiformis</name>
    <dbReference type="NCBI Taxonomy" id="36881"/>
    <lineage>
        <taxon>Eukaryota</taxon>
        <taxon>Viridiplantae</taxon>
        <taxon>Chlorophyta</taxon>
        <taxon>Pyramimonadophyceae</taxon>
        <taxon>Pyramimonadales</taxon>
        <taxon>Pyramimonadaceae</taxon>
        <taxon>Cymbomonas</taxon>
    </lineage>
</organism>
<proteinExistence type="predicted"/>
<dbReference type="EMBL" id="LGRX02025473">
    <property type="protein sequence ID" value="KAK3252325.1"/>
    <property type="molecule type" value="Genomic_DNA"/>
</dbReference>
<comment type="caution">
    <text evidence="2">The sequence shown here is derived from an EMBL/GenBank/DDBJ whole genome shotgun (WGS) entry which is preliminary data.</text>
</comment>
<evidence type="ECO:0000313" key="2">
    <source>
        <dbReference type="EMBL" id="KAK3252325.1"/>
    </source>
</evidence>
<feature type="compositionally biased region" description="Basic and acidic residues" evidence="1">
    <location>
        <begin position="84"/>
        <end position="98"/>
    </location>
</feature>
<accession>A0AAE0F6N0</accession>
<gene>
    <name evidence="2" type="ORF">CYMTET_38359</name>
</gene>
<feature type="region of interest" description="Disordered" evidence="1">
    <location>
        <begin position="82"/>
        <end position="109"/>
    </location>
</feature>
<evidence type="ECO:0000313" key="3">
    <source>
        <dbReference type="Proteomes" id="UP001190700"/>
    </source>
</evidence>
<dbReference type="AlphaFoldDB" id="A0AAE0F6N0"/>
<keyword evidence="3" id="KW-1185">Reference proteome</keyword>
<protein>
    <submittedName>
        <fullName evidence="2">Uncharacterized protein</fullName>
    </submittedName>
</protein>
<sequence>MGLHAGIAKHMRERMPKVYLDREELRGLPAPQVCVVDFMWLLYRFRGSTGTQLVRYAQAQITSAYDAGCACFVALGDDDLNMPEQKRDEQRRRDKRAPDANATATAPVLDDDNAPTDWCAALSNRAFKQAVLHYLHDKLTPPDLKRKTGEVMLVTRMATRGIRAFRARDGVWSGFHDASMETAIEGCGEADVAAARVVEWLTERTGYKSYVVRTIDSDSIPILLASQARVRCQNATLHLWLPTCERAPAGEDVLFGVVANDLHRSAFATSRTGYDTLWSFETRRIVDIDRMLRSFDDLACAWRFCALCVMMGTDFNKKIAHRVGLRDLQTRIARAFKTAHPLRDYPKFFRIVASDTRLGKGESCQNTGWVLRYWGADSLLP</sequence>
<reference evidence="2 3" key="1">
    <citation type="journal article" date="2015" name="Genome Biol. Evol.">
        <title>Comparative Genomics of a Bacterivorous Green Alga Reveals Evolutionary Causalities and Consequences of Phago-Mixotrophic Mode of Nutrition.</title>
        <authorList>
            <person name="Burns J.A."/>
            <person name="Paasch A."/>
            <person name="Narechania A."/>
            <person name="Kim E."/>
        </authorList>
    </citation>
    <scope>NUCLEOTIDE SEQUENCE [LARGE SCALE GENOMIC DNA]</scope>
    <source>
        <strain evidence="2 3">PLY_AMNH</strain>
    </source>
</reference>